<comment type="similarity">
    <text evidence="1">Belongs to the helicase family. UvrD subfamily.</text>
</comment>
<comment type="catalytic activity">
    <reaction evidence="8">
        <text>Couples ATP hydrolysis with the unwinding of duplex DNA by translocating in the 3'-5' direction.</text>
        <dbReference type="EC" id="5.6.2.4"/>
    </reaction>
</comment>
<reference evidence="15" key="1">
    <citation type="submission" date="2013-03" db="EMBL/GenBank/DDBJ databases">
        <title>Draft genome sequence of Bacillus firmus DS1.</title>
        <authorList>
            <person name="Peng D."/>
            <person name="Zhu L."/>
            <person name="Sun M."/>
        </authorList>
    </citation>
    <scope>NUCLEOTIDE SEQUENCE [LARGE SCALE GENOMIC DNA]</scope>
    <source>
        <strain evidence="15">DS1</strain>
    </source>
</reference>
<dbReference type="EMBL" id="APVL01000035">
    <property type="protein sequence ID" value="EWG08606.1"/>
    <property type="molecule type" value="Genomic_DNA"/>
</dbReference>
<proteinExistence type="inferred from homology"/>
<dbReference type="eggNOG" id="COG0210">
    <property type="taxonomic scope" value="Bacteria"/>
</dbReference>
<dbReference type="Gene3D" id="1.10.10.160">
    <property type="match status" value="1"/>
</dbReference>
<evidence type="ECO:0000256" key="9">
    <source>
        <dbReference type="ARBA" id="ARBA00034808"/>
    </source>
</evidence>
<dbReference type="PANTHER" id="PTHR11070">
    <property type="entry name" value="UVRD / RECB / PCRA DNA HELICASE FAMILY MEMBER"/>
    <property type="match status" value="1"/>
</dbReference>
<dbReference type="GO" id="GO:0003677">
    <property type="term" value="F:DNA binding"/>
    <property type="evidence" value="ECO:0007669"/>
    <property type="project" value="UniProtKB-KW"/>
</dbReference>
<dbReference type="GO" id="GO:0033202">
    <property type="term" value="C:DNA helicase complex"/>
    <property type="evidence" value="ECO:0007669"/>
    <property type="project" value="TreeGrafter"/>
</dbReference>
<dbReference type="RefSeq" id="WP_035333223.1">
    <property type="nucleotide sequence ID" value="NZ_APVL01000035.1"/>
</dbReference>
<evidence type="ECO:0000259" key="12">
    <source>
        <dbReference type="PROSITE" id="PS51198"/>
    </source>
</evidence>
<reference evidence="14 15" key="2">
    <citation type="journal article" date="2016" name="Sci. Rep.">
        <title>A novel serine protease, Sep1, from Bacillus firmus DS-1 has nematicidal activity and degrades multiple intestinal-associated nematode proteins.</title>
        <authorList>
            <person name="Geng C."/>
            <person name="Nie X."/>
            <person name="Tang Z."/>
            <person name="Zhang Y."/>
            <person name="Lin J."/>
            <person name="Sun M."/>
            <person name="Peng D."/>
        </authorList>
    </citation>
    <scope>NUCLEOTIDE SEQUENCE [LARGE SCALE GENOMIC DNA]</scope>
    <source>
        <strain evidence="14 15">DS1</strain>
    </source>
</reference>
<dbReference type="Pfam" id="PF13361">
    <property type="entry name" value="UvrD_C"/>
    <property type="match status" value="1"/>
</dbReference>
<evidence type="ECO:0000256" key="8">
    <source>
        <dbReference type="ARBA" id="ARBA00034617"/>
    </source>
</evidence>
<comment type="caution">
    <text evidence="14">The sequence shown here is derived from an EMBL/GenBank/DDBJ whole genome shotgun (WGS) entry which is preliminary data.</text>
</comment>
<evidence type="ECO:0000256" key="2">
    <source>
        <dbReference type="ARBA" id="ARBA00022741"/>
    </source>
</evidence>
<dbReference type="GO" id="GO:0005829">
    <property type="term" value="C:cytosol"/>
    <property type="evidence" value="ECO:0007669"/>
    <property type="project" value="TreeGrafter"/>
</dbReference>
<evidence type="ECO:0000256" key="1">
    <source>
        <dbReference type="ARBA" id="ARBA00009922"/>
    </source>
</evidence>
<dbReference type="Pfam" id="PF00580">
    <property type="entry name" value="UvrD-helicase"/>
    <property type="match status" value="1"/>
</dbReference>
<sequence length="686" mass="79414">MFIKEKQGFKYPFQSTKNGIPLADLAENQTTLELVAENESDSFFFRAIEKQGIHLNNSQLQAVRTTDGPVLIIAGAGSGKTRVLTCRTAYLLTKDDLKPEEVLLVSFTRKAATEMLERIKLLPGLSTSIANRIVSGTFHSIFLRLLRSHNYRADILSNSKYQEILMTQILRDLSLVDSYEPESLLSLISHFKSQMILPRHLEVTTPIEKEIQHIYMAYEQLKEKKNLMDFDDILLETYYLLKYNHEVREQLQKRFKYICIDEYQDTNLVQHQIMRLLLNKSQNLLAVGDEDQSIYNFRSSSPEFILNLKQEFPNLTQITLDTNYRSTIAIVGLGNDLIKHNTKRIGKVLKATKEAETTPIYLRPKDSDHEAKLIVDNIVAETQNGNRRFKDYTILYRIHSLSRAIWDELVLQEIPFVAHGVKQVFYQNHIVKPVLDHLRLSLDPNNLDAISGVAPSMYLSREKVSQHITSNSMEQKTKNNLLLLLRFPGLKPYHQGEILNRVEHIRNLKNMAPKEAIKFIRKGPIKYDEFLNMDDRKTITLHKEFLIETLDELESASEKFTRVEDFIHFIDTIIEKHKEMEHLKKNPNADAVQLMTLHSAKGLEFPCVFIIGFCEGIMPHKAIENAEDQKDRVNANTYAEALEEERRLAYVGVTRAEEELFISSPKKYRGKNVEISRFLKESFQEK</sequence>
<keyword evidence="6" id="KW-0238">DNA-binding</keyword>
<comment type="catalytic activity">
    <reaction evidence="10">
        <text>ATP + H2O = ADP + phosphate + H(+)</text>
        <dbReference type="Rhea" id="RHEA:13065"/>
        <dbReference type="ChEBI" id="CHEBI:15377"/>
        <dbReference type="ChEBI" id="CHEBI:15378"/>
        <dbReference type="ChEBI" id="CHEBI:30616"/>
        <dbReference type="ChEBI" id="CHEBI:43474"/>
        <dbReference type="ChEBI" id="CHEBI:456216"/>
        <dbReference type="EC" id="5.6.2.4"/>
    </reaction>
</comment>
<dbReference type="PROSITE" id="PS51198">
    <property type="entry name" value="UVRD_HELICASE_ATP_BIND"/>
    <property type="match status" value="1"/>
</dbReference>
<evidence type="ECO:0000259" key="13">
    <source>
        <dbReference type="PROSITE" id="PS51217"/>
    </source>
</evidence>
<gene>
    <name evidence="14" type="ORF">PBF_23473</name>
</gene>
<dbReference type="SUPFAM" id="SSF52540">
    <property type="entry name" value="P-loop containing nucleoside triphosphate hydrolases"/>
    <property type="match status" value="1"/>
</dbReference>
<dbReference type="InterPro" id="IPR000212">
    <property type="entry name" value="DNA_helicase_UvrD/REP"/>
</dbReference>
<evidence type="ECO:0000256" key="10">
    <source>
        <dbReference type="ARBA" id="ARBA00048988"/>
    </source>
</evidence>
<dbReference type="EC" id="5.6.2.4" evidence="9"/>
<keyword evidence="3 11" id="KW-0378">Hydrolase</keyword>
<dbReference type="Gene3D" id="1.10.486.10">
    <property type="entry name" value="PCRA, domain 4"/>
    <property type="match status" value="1"/>
</dbReference>
<dbReference type="InterPro" id="IPR014017">
    <property type="entry name" value="DNA_helicase_UvrD-like_C"/>
</dbReference>
<name>W7KZ69_CYTFI</name>
<evidence type="ECO:0000256" key="11">
    <source>
        <dbReference type="PROSITE-ProRule" id="PRU00560"/>
    </source>
</evidence>
<evidence type="ECO:0000313" key="14">
    <source>
        <dbReference type="EMBL" id="EWG08606.1"/>
    </source>
</evidence>
<feature type="binding site" evidence="11">
    <location>
        <begin position="74"/>
        <end position="81"/>
    </location>
    <ligand>
        <name>ATP</name>
        <dbReference type="ChEBI" id="CHEBI:30616"/>
    </ligand>
</feature>
<dbReference type="InterPro" id="IPR014016">
    <property type="entry name" value="UvrD-like_ATP-bd"/>
</dbReference>
<evidence type="ECO:0000256" key="5">
    <source>
        <dbReference type="ARBA" id="ARBA00022840"/>
    </source>
</evidence>
<organism evidence="14 15">
    <name type="scientific">Cytobacillus firmus DS1</name>
    <dbReference type="NCBI Taxonomy" id="1307436"/>
    <lineage>
        <taxon>Bacteria</taxon>
        <taxon>Bacillati</taxon>
        <taxon>Bacillota</taxon>
        <taxon>Bacilli</taxon>
        <taxon>Bacillales</taxon>
        <taxon>Bacillaceae</taxon>
        <taxon>Cytobacillus</taxon>
    </lineage>
</organism>
<dbReference type="InterPro" id="IPR013986">
    <property type="entry name" value="DExx_box_DNA_helicase_dom_sf"/>
</dbReference>
<evidence type="ECO:0000313" key="15">
    <source>
        <dbReference type="Proteomes" id="UP000019270"/>
    </source>
</evidence>
<dbReference type="PATRIC" id="fig|1307436.3.peg.5003"/>
<dbReference type="Gene3D" id="3.40.50.300">
    <property type="entry name" value="P-loop containing nucleotide triphosphate hydrolases"/>
    <property type="match status" value="2"/>
</dbReference>
<evidence type="ECO:0000256" key="7">
    <source>
        <dbReference type="ARBA" id="ARBA00023235"/>
    </source>
</evidence>
<evidence type="ECO:0000256" key="6">
    <source>
        <dbReference type="ARBA" id="ARBA00023125"/>
    </source>
</evidence>
<evidence type="ECO:0000256" key="4">
    <source>
        <dbReference type="ARBA" id="ARBA00022806"/>
    </source>
</evidence>
<dbReference type="InterPro" id="IPR027417">
    <property type="entry name" value="P-loop_NTPase"/>
</dbReference>
<keyword evidence="2 11" id="KW-0547">Nucleotide-binding</keyword>
<dbReference type="Proteomes" id="UP000019270">
    <property type="component" value="Unassembled WGS sequence"/>
</dbReference>
<dbReference type="AlphaFoldDB" id="W7KZ69"/>
<accession>W7KZ69</accession>
<keyword evidence="7" id="KW-0413">Isomerase</keyword>
<dbReference type="CDD" id="cd17932">
    <property type="entry name" value="DEXQc_UvrD"/>
    <property type="match status" value="1"/>
</dbReference>
<feature type="domain" description="UvrD-like helicase C-terminal" evidence="13">
    <location>
        <begin position="328"/>
        <end position="602"/>
    </location>
</feature>
<protein>
    <recommendedName>
        <fullName evidence="9">DNA 3'-5' helicase</fullName>
        <ecNumber evidence="9">5.6.2.4</ecNumber>
    </recommendedName>
</protein>
<dbReference type="GO" id="GO:0005524">
    <property type="term" value="F:ATP binding"/>
    <property type="evidence" value="ECO:0007669"/>
    <property type="project" value="UniProtKB-UniRule"/>
</dbReference>
<dbReference type="GO" id="GO:0000725">
    <property type="term" value="P:recombinational repair"/>
    <property type="evidence" value="ECO:0007669"/>
    <property type="project" value="TreeGrafter"/>
</dbReference>
<keyword evidence="4 11" id="KW-0347">Helicase</keyword>
<dbReference type="PROSITE" id="PS51217">
    <property type="entry name" value="UVRD_HELICASE_CTER"/>
    <property type="match status" value="1"/>
</dbReference>
<dbReference type="GO" id="GO:0016887">
    <property type="term" value="F:ATP hydrolysis activity"/>
    <property type="evidence" value="ECO:0007669"/>
    <property type="project" value="RHEA"/>
</dbReference>
<dbReference type="PANTHER" id="PTHR11070:SF2">
    <property type="entry name" value="ATP-DEPENDENT DNA HELICASE SRS2"/>
    <property type="match status" value="1"/>
</dbReference>
<dbReference type="CDD" id="cd18807">
    <property type="entry name" value="SF1_C_UvrD"/>
    <property type="match status" value="1"/>
</dbReference>
<dbReference type="GO" id="GO:0043138">
    <property type="term" value="F:3'-5' DNA helicase activity"/>
    <property type="evidence" value="ECO:0007669"/>
    <property type="project" value="UniProtKB-EC"/>
</dbReference>
<keyword evidence="5 11" id="KW-0067">ATP-binding</keyword>
<evidence type="ECO:0000256" key="3">
    <source>
        <dbReference type="ARBA" id="ARBA00022801"/>
    </source>
</evidence>
<dbReference type="OrthoDB" id="9810135at2"/>
<feature type="domain" description="UvrD-like helicase ATP-binding" evidence="12">
    <location>
        <begin position="53"/>
        <end position="327"/>
    </location>
</feature>